<dbReference type="InterPro" id="IPR015424">
    <property type="entry name" value="PyrdxlP-dep_Trfase"/>
</dbReference>
<dbReference type="GO" id="GO:0030170">
    <property type="term" value="F:pyridoxal phosphate binding"/>
    <property type="evidence" value="ECO:0007669"/>
    <property type="project" value="InterPro"/>
</dbReference>
<dbReference type="InterPro" id="IPR000277">
    <property type="entry name" value="Cys/Met-Metab_PyrdxlP-dep_enz"/>
</dbReference>
<dbReference type="PANTHER" id="PTHR11808:SF80">
    <property type="entry name" value="CYSTATHIONINE GAMMA-LYASE"/>
    <property type="match status" value="1"/>
</dbReference>
<dbReference type="GO" id="GO:0005737">
    <property type="term" value="C:cytoplasm"/>
    <property type="evidence" value="ECO:0007669"/>
    <property type="project" value="TreeGrafter"/>
</dbReference>
<evidence type="ECO:0000313" key="3">
    <source>
        <dbReference type="EMBL" id="SUS06700.1"/>
    </source>
</evidence>
<keyword evidence="3" id="KW-0808">Transferase</keyword>
<dbReference type="InterPro" id="IPR015422">
    <property type="entry name" value="PyrdxlP-dep_Trfase_small"/>
</dbReference>
<dbReference type="Gene3D" id="3.40.640.10">
    <property type="entry name" value="Type I PLP-dependent aspartate aminotransferase-like (Major domain)"/>
    <property type="match status" value="1"/>
</dbReference>
<dbReference type="InterPro" id="IPR015421">
    <property type="entry name" value="PyrdxlP-dep_Trfase_major"/>
</dbReference>
<dbReference type="InterPro" id="IPR006234">
    <property type="entry name" value="O-succ-hSer_sulfhydrylase"/>
</dbReference>
<dbReference type="GO" id="GO:0016740">
    <property type="term" value="F:transferase activity"/>
    <property type="evidence" value="ECO:0007669"/>
    <property type="project" value="UniProtKB-KW"/>
</dbReference>
<dbReference type="HAMAP" id="MF_02056">
    <property type="entry name" value="MetZ"/>
    <property type="match status" value="1"/>
</dbReference>
<dbReference type="FunFam" id="3.40.640.10:FF:000046">
    <property type="entry name" value="Cystathionine gamma-lyase"/>
    <property type="match status" value="1"/>
</dbReference>
<comment type="cofactor">
    <cofactor evidence="1">
        <name>pyridoxal 5'-phosphate</name>
        <dbReference type="ChEBI" id="CHEBI:597326"/>
    </cofactor>
</comment>
<organism evidence="3">
    <name type="scientific">metagenome</name>
    <dbReference type="NCBI Taxonomy" id="256318"/>
    <lineage>
        <taxon>unclassified sequences</taxon>
        <taxon>metagenomes</taxon>
    </lineage>
</organism>
<reference evidence="3" key="1">
    <citation type="submission" date="2018-07" db="EMBL/GenBank/DDBJ databases">
        <authorList>
            <person name="Quirk P.G."/>
            <person name="Krulwich T.A."/>
        </authorList>
    </citation>
    <scope>NUCLEOTIDE SEQUENCE</scope>
</reference>
<dbReference type="PIRSF" id="PIRSF001434">
    <property type="entry name" value="CGS"/>
    <property type="match status" value="1"/>
</dbReference>
<sequence>MTKDEHAQPGWKPATLLVRGGTQRSGFDETCEALFMTSGYVYRSAEEAERAFNGTDQRFVYSRFANPTVQMFEDRMALLEGATFCKATASGMAAVFASMACFLKAGDRLVASRALFGSCQYVVGEILPTFGVNSVFIDGTDPAAWRDALSQPTACVFLETPSNPMLDIIDVGEVAALAHAAGARLVVDNVFASPLLQKPFSMGADVVVYSATKHIDGQGRCLGGAVLANDQAWFEERLIPFLRHTGPALSPFNAWLLLKGLETLDLRMRRHTENALAIARHMEARGTCERLLYPGLASHSQHALAMQQMTAGGTIVTFDFPGDPPSAKAAAYAFLNALRIIDISNNLGDAKSLATHPATTTHQRLTDEERATLGIKPGTVRLSVGLEDAEDLIADIDQALDAAQALSLDAGFCYP</sequence>
<keyword evidence="2" id="KW-0663">Pyridoxal phosphate</keyword>
<dbReference type="EMBL" id="UIDG01000239">
    <property type="protein sequence ID" value="SUS06700.1"/>
    <property type="molecule type" value="Genomic_DNA"/>
</dbReference>
<gene>
    <name evidence="3" type="primary">metZ</name>
    <name evidence="3" type="ORF">DF3PB_3130003</name>
</gene>
<protein>
    <submittedName>
        <fullName evidence="3">O-succinylhomoserine sulfhydrylase</fullName>
        <ecNumber evidence="3">2.5.1.-</ecNumber>
    </submittedName>
</protein>
<dbReference type="PANTHER" id="PTHR11808">
    <property type="entry name" value="TRANS-SULFURATION ENZYME FAMILY MEMBER"/>
    <property type="match status" value="1"/>
</dbReference>
<evidence type="ECO:0000256" key="1">
    <source>
        <dbReference type="ARBA" id="ARBA00001933"/>
    </source>
</evidence>
<dbReference type="GO" id="GO:0019346">
    <property type="term" value="P:transsulfuration"/>
    <property type="evidence" value="ECO:0007669"/>
    <property type="project" value="InterPro"/>
</dbReference>
<dbReference type="NCBIfam" id="TIGR01325">
    <property type="entry name" value="O_suc_HS_sulf"/>
    <property type="match status" value="1"/>
</dbReference>
<accession>A0A380TE12</accession>
<dbReference type="Gene3D" id="3.90.1150.10">
    <property type="entry name" value="Aspartate Aminotransferase, domain 1"/>
    <property type="match status" value="1"/>
</dbReference>
<proteinExistence type="inferred from homology"/>
<dbReference type="AlphaFoldDB" id="A0A380TE12"/>
<dbReference type="GO" id="GO:0016846">
    <property type="term" value="F:carbon-sulfur lyase activity"/>
    <property type="evidence" value="ECO:0007669"/>
    <property type="project" value="TreeGrafter"/>
</dbReference>
<name>A0A380TE12_9ZZZZ</name>
<dbReference type="EC" id="2.5.1.-" evidence="3"/>
<evidence type="ECO:0000256" key="2">
    <source>
        <dbReference type="ARBA" id="ARBA00022898"/>
    </source>
</evidence>
<dbReference type="SUPFAM" id="SSF53383">
    <property type="entry name" value="PLP-dependent transferases"/>
    <property type="match status" value="1"/>
</dbReference>
<dbReference type="Pfam" id="PF01053">
    <property type="entry name" value="Cys_Met_Meta_PP"/>
    <property type="match status" value="1"/>
</dbReference>
<dbReference type="GO" id="GO:0071268">
    <property type="term" value="P:homocysteine biosynthetic process"/>
    <property type="evidence" value="ECO:0007669"/>
    <property type="project" value="InterPro"/>
</dbReference>
<dbReference type="CDD" id="cd00614">
    <property type="entry name" value="CGS_like"/>
    <property type="match status" value="1"/>
</dbReference>